<accession>A0AAV4DE93</accession>
<name>A0AAV4DE93_9GAST</name>
<comment type="caution">
    <text evidence="1">The sequence shown here is derived from an EMBL/GenBank/DDBJ whole genome shotgun (WGS) entry which is preliminary data.</text>
</comment>
<evidence type="ECO:0000313" key="2">
    <source>
        <dbReference type="Proteomes" id="UP000735302"/>
    </source>
</evidence>
<proteinExistence type="predicted"/>
<gene>
    <name evidence="1" type="ORF">PoB_006909300</name>
</gene>
<keyword evidence="2" id="KW-1185">Reference proteome</keyword>
<dbReference type="EMBL" id="BLXT01007807">
    <property type="protein sequence ID" value="GFO42588.1"/>
    <property type="molecule type" value="Genomic_DNA"/>
</dbReference>
<dbReference type="AlphaFoldDB" id="A0AAV4DE93"/>
<organism evidence="1 2">
    <name type="scientific">Plakobranchus ocellatus</name>
    <dbReference type="NCBI Taxonomy" id="259542"/>
    <lineage>
        <taxon>Eukaryota</taxon>
        <taxon>Metazoa</taxon>
        <taxon>Spiralia</taxon>
        <taxon>Lophotrochozoa</taxon>
        <taxon>Mollusca</taxon>
        <taxon>Gastropoda</taxon>
        <taxon>Heterobranchia</taxon>
        <taxon>Euthyneura</taxon>
        <taxon>Panpulmonata</taxon>
        <taxon>Sacoglossa</taxon>
        <taxon>Placobranchoidea</taxon>
        <taxon>Plakobranchidae</taxon>
        <taxon>Plakobranchus</taxon>
    </lineage>
</organism>
<reference evidence="1 2" key="1">
    <citation type="journal article" date="2021" name="Elife">
        <title>Chloroplast acquisition without the gene transfer in kleptoplastic sea slugs, Plakobranchus ocellatus.</title>
        <authorList>
            <person name="Maeda T."/>
            <person name="Takahashi S."/>
            <person name="Yoshida T."/>
            <person name="Shimamura S."/>
            <person name="Takaki Y."/>
            <person name="Nagai Y."/>
            <person name="Toyoda A."/>
            <person name="Suzuki Y."/>
            <person name="Arimoto A."/>
            <person name="Ishii H."/>
            <person name="Satoh N."/>
            <person name="Nishiyama T."/>
            <person name="Hasebe M."/>
            <person name="Maruyama T."/>
            <person name="Minagawa J."/>
            <person name="Obokata J."/>
            <person name="Shigenobu S."/>
        </authorList>
    </citation>
    <scope>NUCLEOTIDE SEQUENCE [LARGE SCALE GENOMIC DNA]</scope>
</reference>
<dbReference type="Proteomes" id="UP000735302">
    <property type="component" value="Unassembled WGS sequence"/>
</dbReference>
<evidence type="ECO:0000313" key="1">
    <source>
        <dbReference type="EMBL" id="GFO42588.1"/>
    </source>
</evidence>
<protein>
    <submittedName>
        <fullName evidence="1">Uncharacterized protein</fullName>
    </submittedName>
</protein>
<sequence length="122" mass="13459">MSTTNHRGLSSASPDFTAKVASGTEECNTTKFRLRRVGSPGVRRAITGVMFMSAIRHSALFNSIYTLSSLTLDGQRHHMKYNHKTRDQWDFLGFPGVRPAGLPSSIQLHKTRLLGPGRNSSS</sequence>